<protein>
    <submittedName>
        <fullName evidence="1">Uncharacterized protein</fullName>
    </submittedName>
</protein>
<dbReference type="EMBL" id="QMIF01000002">
    <property type="protein sequence ID" value="TVM35626.1"/>
    <property type="molecule type" value="Genomic_DNA"/>
</dbReference>
<dbReference type="AlphaFoldDB" id="A0A6P1ZJA4"/>
<evidence type="ECO:0000313" key="1">
    <source>
        <dbReference type="EMBL" id="TVM35626.1"/>
    </source>
</evidence>
<evidence type="ECO:0000313" key="2">
    <source>
        <dbReference type="Proteomes" id="UP000434052"/>
    </source>
</evidence>
<gene>
    <name evidence="1" type="ORF">DQK91_02880</name>
</gene>
<accession>A0A6P1ZJA4</accession>
<sequence>MLRPDFDNLIRRNVLGALNLDWLTDDQREMLHDDLWETIGKRWTDEQIRGVLDTFRRECTLRITRGMNYTAALAKALHEARKAWLDRHPAKKAPQSRNAQENQCPNNCRFGWLEVRVPGEPYRVVPCRHCMPGNPRARNRNEIEGTTAQARDVERAAAGGGDEQGTLVDW</sequence>
<comment type="caution">
    <text evidence="1">The sequence shown here is derived from an EMBL/GenBank/DDBJ whole genome shotgun (WGS) entry which is preliminary data.</text>
</comment>
<proteinExistence type="predicted"/>
<dbReference type="Proteomes" id="UP000434052">
    <property type="component" value="Unassembled WGS sequence"/>
</dbReference>
<reference evidence="1 2" key="1">
    <citation type="submission" date="2018-06" db="EMBL/GenBank/DDBJ databases">
        <title>Complete genome of Desulfovibrio marinus P48SEP.</title>
        <authorList>
            <person name="Crispim J.S."/>
            <person name="Vidigal P.M.P."/>
            <person name="Silva L.C.F."/>
            <person name="Araujo L.C."/>
            <person name="Laguardia C.N."/>
            <person name="Dias R.S."/>
            <person name="Sousa M.P."/>
            <person name="Paula S.O."/>
            <person name="Silva C."/>
        </authorList>
    </citation>
    <scope>NUCLEOTIDE SEQUENCE [LARGE SCALE GENOMIC DNA]</scope>
    <source>
        <strain evidence="1 2">P48SEP</strain>
    </source>
</reference>
<organism evidence="1 2">
    <name type="scientific">Oceanidesulfovibrio marinus</name>
    <dbReference type="NCBI Taxonomy" id="370038"/>
    <lineage>
        <taxon>Bacteria</taxon>
        <taxon>Pseudomonadati</taxon>
        <taxon>Thermodesulfobacteriota</taxon>
        <taxon>Desulfovibrionia</taxon>
        <taxon>Desulfovibrionales</taxon>
        <taxon>Desulfovibrionaceae</taxon>
        <taxon>Oceanidesulfovibrio</taxon>
    </lineage>
</organism>
<dbReference type="RefSeq" id="WP_144233954.1">
    <property type="nucleotide sequence ID" value="NZ_QMIF01000002.1"/>
</dbReference>
<name>A0A6P1ZJA4_9BACT</name>